<keyword evidence="4" id="KW-1185">Reference proteome</keyword>
<gene>
    <name evidence="3" type="ORF">V7S43_015979</name>
</gene>
<sequence length="729" mass="79706">MVEASRRQPWGGSMSSDDSSSTSSPTPTISTQLSDDDLQQESVRAAIALSDGEMLERARAAHDSANFASLSAGPEANGPWKRVEAANSFVVFRRPAGDTQDDHHNGLEVMCAGRLDASIEEVSSILRSQSESEHNASMSALYAKSFIFGSFEREVKAQKGDNTEQLVVKTKSFARTTLLGHNEQWCYFDFFQRKKECDGFTISKCALPPSEVTPGRIVGSNAHVVQLHGLNASYLVDKLPDRRGLRVVFHAWFDSEKEVNPSDRSSNPSSTPIPTLEHKAQLRRLLAMAHGLTKIPELVRRRRFGVQVPAKLDAIETSNSRCPCCTHSLTPVKLSLSKAASAIKSRSLAPLKMDTRRCYLCGYLVCVDCWTGEHMESFAGRVAAIVVCTRCQANVQACEYSEVFAGTAEEREKHRGPPRVVEDSNNSTTVSLLVDFLSASLLNATAGSQEHAAVVTVIRTLLNQDEEEFEDNQTEAEAPGFQVLEGNEEVNRLGELLSDEERLPMLEACKLGNADERSYPLDLPDDPTVDVPRSPIPSNEIDRMASIKSAGLLEIANILAPETPICANVSTPDVHDLELLCNLAVKTLDCAYSFVTVMCAKHEHVMVGTHPGFVGAAVPRAQTTCQHALMSPYPFLAAHHEADVRFHKLGATSAVPIRFYVGFPLIVDGKEEGGVAVGMLCCIDSKPRAEITRTQYATMKRLASTASHFLLQKSRQLQQHNLLPSGGCL</sequence>
<dbReference type="Gene3D" id="3.30.450.40">
    <property type="match status" value="1"/>
</dbReference>
<name>A0ABD3F173_9STRA</name>
<dbReference type="EMBL" id="JBIMZQ010000049">
    <property type="protein sequence ID" value="KAL3659095.1"/>
    <property type="molecule type" value="Genomic_DNA"/>
</dbReference>
<feature type="domain" description="GAF" evidence="2">
    <location>
        <begin position="580"/>
        <end position="706"/>
    </location>
</feature>
<feature type="compositionally biased region" description="Low complexity" evidence="1">
    <location>
        <begin position="13"/>
        <end position="31"/>
    </location>
</feature>
<organism evidence="3 4">
    <name type="scientific">Phytophthora oleae</name>
    <dbReference type="NCBI Taxonomy" id="2107226"/>
    <lineage>
        <taxon>Eukaryota</taxon>
        <taxon>Sar</taxon>
        <taxon>Stramenopiles</taxon>
        <taxon>Oomycota</taxon>
        <taxon>Peronosporomycetes</taxon>
        <taxon>Peronosporales</taxon>
        <taxon>Peronosporaceae</taxon>
        <taxon>Phytophthora</taxon>
    </lineage>
</organism>
<evidence type="ECO:0000259" key="2">
    <source>
        <dbReference type="Pfam" id="PF01590"/>
    </source>
</evidence>
<protein>
    <recommendedName>
        <fullName evidence="2">GAF domain-containing protein</fullName>
    </recommendedName>
</protein>
<reference evidence="3 4" key="1">
    <citation type="submission" date="2024-09" db="EMBL/GenBank/DDBJ databases">
        <title>Genome sequencing and assembly of Phytophthora oleae, isolate VK10A, causative agent of rot of olive drupes.</title>
        <authorList>
            <person name="Conti Taguali S."/>
            <person name="Riolo M."/>
            <person name="La Spada F."/>
            <person name="Cacciola S.O."/>
            <person name="Dionisio G."/>
        </authorList>
    </citation>
    <scope>NUCLEOTIDE SEQUENCE [LARGE SCALE GENOMIC DNA]</scope>
    <source>
        <strain evidence="3 4">VK10A</strain>
    </source>
</reference>
<proteinExistence type="predicted"/>
<feature type="region of interest" description="Disordered" evidence="1">
    <location>
        <begin position="517"/>
        <end position="537"/>
    </location>
</feature>
<dbReference type="PANTHER" id="PTHR43102:SF2">
    <property type="entry name" value="GAF DOMAIN-CONTAINING PROTEIN"/>
    <property type="match status" value="1"/>
</dbReference>
<comment type="caution">
    <text evidence="3">The sequence shown here is derived from an EMBL/GenBank/DDBJ whole genome shotgun (WGS) entry which is preliminary data.</text>
</comment>
<dbReference type="SUPFAM" id="SSF55781">
    <property type="entry name" value="GAF domain-like"/>
    <property type="match status" value="1"/>
</dbReference>
<evidence type="ECO:0000313" key="4">
    <source>
        <dbReference type="Proteomes" id="UP001632037"/>
    </source>
</evidence>
<evidence type="ECO:0000313" key="3">
    <source>
        <dbReference type="EMBL" id="KAL3659095.1"/>
    </source>
</evidence>
<feature type="region of interest" description="Disordered" evidence="1">
    <location>
        <begin position="1"/>
        <end position="40"/>
    </location>
</feature>
<evidence type="ECO:0000256" key="1">
    <source>
        <dbReference type="SAM" id="MobiDB-lite"/>
    </source>
</evidence>
<dbReference type="AlphaFoldDB" id="A0ABD3F173"/>
<dbReference type="Proteomes" id="UP001632037">
    <property type="component" value="Unassembled WGS sequence"/>
</dbReference>
<dbReference type="InterPro" id="IPR003018">
    <property type="entry name" value="GAF"/>
</dbReference>
<accession>A0ABD3F173</accession>
<dbReference type="PANTHER" id="PTHR43102">
    <property type="entry name" value="SLR1143 PROTEIN"/>
    <property type="match status" value="1"/>
</dbReference>
<dbReference type="InterPro" id="IPR029016">
    <property type="entry name" value="GAF-like_dom_sf"/>
</dbReference>
<dbReference type="Pfam" id="PF01590">
    <property type="entry name" value="GAF"/>
    <property type="match status" value="1"/>
</dbReference>